<dbReference type="Pfam" id="PF03050">
    <property type="entry name" value="DDE_Tnp_IS66"/>
    <property type="match status" value="1"/>
</dbReference>
<name>A0ABT9MUC3_9ACTN</name>
<dbReference type="EMBL" id="JAUSRA010000001">
    <property type="protein sequence ID" value="MDP9796578.1"/>
    <property type="molecule type" value="Genomic_DNA"/>
</dbReference>
<evidence type="ECO:0000313" key="12">
    <source>
        <dbReference type="Proteomes" id="UP001240984"/>
    </source>
</evidence>
<dbReference type="EMBL" id="JAUSRA010000001">
    <property type="protein sequence ID" value="MDP9793717.1"/>
    <property type="molecule type" value="Genomic_DNA"/>
</dbReference>
<protein>
    <recommendedName>
        <fullName evidence="13">Transposase</fullName>
    </recommendedName>
</protein>
<dbReference type="Proteomes" id="UP001240984">
    <property type="component" value="Unassembled WGS sequence"/>
</dbReference>
<comment type="caution">
    <text evidence="9">The sequence shown here is derived from an EMBL/GenBank/DDBJ whole genome shotgun (WGS) entry which is preliminary data.</text>
</comment>
<dbReference type="Pfam" id="PF13005">
    <property type="entry name" value="zf-IS66"/>
    <property type="match status" value="1"/>
</dbReference>
<dbReference type="EMBL" id="JAUSRA010000001">
    <property type="protein sequence ID" value="MDP9795053.1"/>
    <property type="molecule type" value="Genomic_DNA"/>
</dbReference>
<dbReference type="InterPro" id="IPR004291">
    <property type="entry name" value="Transposase_IS66_central"/>
</dbReference>
<feature type="domain" description="Transposase IS66 central" evidence="2">
    <location>
        <begin position="162"/>
        <end position="434"/>
    </location>
</feature>
<gene>
    <name evidence="5" type="ORF">J2S43_001133</name>
    <name evidence="6" type="ORF">J2S43_002209</name>
    <name evidence="7" type="ORF">J2S43_002229</name>
    <name evidence="8" type="ORF">J2S43_002570</name>
    <name evidence="9" type="ORF">J2S43_003565</name>
    <name evidence="10" type="ORF">J2S43_004324</name>
    <name evidence="11" type="ORF">J2S43_005090</name>
</gene>
<evidence type="ECO:0000313" key="10">
    <source>
        <dbReference type="EMBL" id="MDP9795812.1"/>
    </source>
</evidence>
<feature type="compositionally biased region" description="Low complexity" evidence="1">
    <location>
        <begin position="47"/>
        <end position="57"/>
    </location>
</feature>
<dbReference type="EMBL" id="JAUSRA010000001">
    <property type="protein sequence ID" value="MDP9792621.1"/>
    <property type="molecule type" value="Genomic_DNA"/>
</dbReference>
<evidence type="ECO:0000259" key="2">
    <source>
        <dbReference type="Pfam" id="PF03050"/>
    </source>
</evidence>
<dbReference type="Pfam" id="PF20042">
    <property type="entry name" value="DUF6444"/>
    <property type="match status" value="1"/>
</dbReference>
<dbReference type="NCBIfam" id="NF033517">
    <property type="entry name" value="transpos_IS66"/>
    <property type="match status" value="1"/>
</dbReference>
<dbReference type="RefSeq" id="WP_306827493.1">
    <property type="nucleotide sequence ID" value="NZ_JAUSRA010000001.1"/>
</dbReference>
<feature type="region of interest" description="Disordered" evidence="1">
    <location>
        <begin position="43"/>
        <end position="84"/>
    </location>
</feature>
<dbReference type="EMBL" id="JAUSRA010000001">
    <property type="protein sequence ID" value="MDP9793697.1"/>
    <property type="molecule type" value="Genomic_DNA"/>
</dbReference>
<dbReference type="InterPro" id="IPR045618">
    <property type="entry name" value="DUF6444"/>
</dbReference>
<organism evidence="9 12">
    <name type="scientific">Catenuloplanes nepalensis</name>
    <dbReference type="NCBI Taxonomy" id="587533"/>
    <lineage>
        <taxon>Bacteria</taxon>
        <taxon>Bacillati</taxon>
        <taxon>Actinomycetota</taxon>
        <taxon>Actinomycetes</taxon>
        <taxon>Micromonosporales</taxon>
        <taxon>Micromonosporaceae</taxon>
        <taxon>Catenuloplanes</taxon>
    </lineage>
</organism>
<evidence type="ECO:0000256" key="1">
    <source>
        <dbReference type="SAM" id="MobiDB-lite"/>
    </source>
</evidence>
<evidence type="ECO:0000259" key="3">
    <source>
        <dbReference type="Pfam" id="PF13005"/>
    </source>
</evidence>
<feature type="domain" description="DUF6444" evidence="4">
    <location>
        <begin position="19"/>
        <end position="84"/>
    </location>
</feature>
<evidence type="ECO:0000313" key="7">
    <source>
        <dbReference type="EMBL" id="MDP9793717.1"/>
    </source>
</evidence>
<keyword evidence="12" id="KW-1185">Reference proteome</keyword>
<evidence type="ECO:0000259" key="4">
    <source>
        <dbReference type="Pfam" id="PF20042"/>
    </source>
</evidence>
<dbReference type="EMBL" id="JAUSRA010000001">
    <property type="protein sequence ID" value="MDP9794058.1"/>
    <property type="molecule type" value="Genomic_DNA"/>
</dbReference>
<evidence type="ECO:0000313" key="5">
    <source>
        <dbReference type="EMBL" id="MDP9792621.1"/>
    </source>
</evidence>
<feature type="domain" description="Transposase IS66 zinc-finger binding" evidence="3">
    <location>
        <begin position="101"/>
        <end position="145"/>
    </location>
</feature>
<sequence length="471" mass="50522">MSDLPSPSYDDLLAENVVLRAMVADVTARLEQAMGRIAELEARLKQSSSNSSKPPSSDGLAKPSPKSLRPRSGQGPGRPKGQDGVTLQRFADADVVRHVPAVCGGCGDSLAGADEVDMFWRQVVDVPPVTPQVTEHQMITVKCRCGHHTTAPAPPEATAPMVYGPRLAGIGVYLLHGQFLSVSRTAAALKDLFGAPVAAGTVAGWVKRTALGIIDTVLPVIAGRIINAPVANFDETGMRVAGRLAWLHSASTPTDVLLAVHTTRGTKAMDAIGVLPTFTGVAVHDAWAPYDTYTHMSHALCNAHALRELIYVTDTATGPVAEHAEQAATALRRLNRLTADATERIPDPEKLAFYQHVLHSAVVLGVAATATRASKLERKYHALFVRLRNRRDDYLRFVTDPAVPFDNNRAEQTIRMPKLRVKVSGSMRTTTGAEHFAAIRSYTATAARQGIDTLDALIQATTGNPWIPTPA</sequence>
<dbReference type="InterPro" id="IPR024474">
    <property type="entry name" value="Znf_dom_IS66"/>
</dbReference>
<accession>A0ABT9MUC3</accession>
<dbReference type="InterPro" id="IPR052344">
    <property type="entry name" value="Transposase-related"/>
</dbReference>
<evidence type="ECO:0000313" key="8">
    <source>
        <dbReference type="EMBL" id="MDP9794058.1"/>
    </source>
</evidence>
<reference evidence="9 12" key="1">
    <citation type="submission" date="2023-07" db="EMBL/GenBank/DDBJ databases">
        <title>Sequencing the genomes of 1000 actinobacteria strains.</title>
        <authorList>
            <person name="Klenk H.-P."/>
        </authorList>
    </citation>
    <scope>NUCLEOTIDE SEQUENCE [LARGE SCALE GENOMIC DNA]</scope>
    <source>
        <strain evidence="9 12">DSM 44710</strain>
    </source>
</reference>
<evidence type="ECO:0008006" key="13">
    <source>
        <dbReference type="Google" id="ProtNLM"/>
    </source>
</evidence>
<evidence type="ECO:0000313" key="9">
    <source>
        <dbReference type="EMBL" id="MDP9795053.1"/>
    </source>
</evidence>
<evidence type="ECO:0000313" key="6">
    <source>
        <dbReference type="EMBL" id="MDP9793697.1"/>
    </source>
</evidence>
<dbReference type="PANTHER" id="PTHR33678:SF1">
    <property type="entry name" value="BLL1576 PROTEIN"/>
    <property type="match status" value="1"/>
</dbReference>
<dbReference type="PANTHER" id="PTHR33678">
    <property type="entry name" value="BLL1576 PROTEIN"/>
    <property type="match status" value="1"/>
</dbReference>
<evidence type="ECO:0000313" key="11">
    <source>
        <dbReference type="EMBL" id="MDP9796578.1"/>
    </source>
</evidence>
<dbReference type="EMBL" id="JAUSRA010000001">
    <property type="protein sequence ID" value="MDP9795812.1"/>
    <property type="molecule type" value="Genomic_DNA"/>
</dbReference>
<proteinExistence type="predicted"/>